<proteinExistence type="predicted"/>
<evidence type="ECO:0000313" key="2">
    <source>
        <dbReference type="Proteomes" id="UP000023152"/>
    </source>
</evidence>
<name>X6P9A1_RETFI</name>
<dbReference type="EMBL" id="ASPP01002761">
    <property type="protein sequence ID" value="ETO34217.1"/>
    <property type="molecule type" value="Genomic_DNA"/>
</dbReference>
<sequence length="264" mass="29817">MGGGGNLSYYLTLIPNSHNDEADIHSSSLSLQDIIRRRVNGMNNVYKKLQELENRLLTTGSEEYLRGLTEIRELQSIINNQYLKHFFTRFVTKANQIFNDLQLASISILEPTITDNSTILELEGIKTLLTVLKRNKRNNELTKDIGDVMKFVQAIPDREIVIMQVARHLALATPYKQFITGKHRPKSMIPPLPKDDNRDPNNSYVILDLFVNKLLEEWIGSICNVFGTATSVTVALENDIIAQVRPNNAAKLIVNSVWGLDGTL</sequence>
<evidence type="ECO:0000313" key="1">
    <source>
        <dbReference type="EMBL" id="ETO34217.1"/>
    </source>
</evidence>
<keyword evidence="2" id="KW-1185">Reference proteome</keyword>
<reference evidence="1 2" key="1">
    <citation type="journal article" date="2013" name="Curr. Biol.">
        <title>The Genome of the Foraminiferan Reticulomyxa filosa.</title>
        <authorList>
            <person name="Glockner G."/>
            <person name="Hulsmann N."/>
            <person name="Schleicher M."/>
            <person name="Noegel A.A."/>
            <person name="Eichinger L."/>
            <person name="Gallinger C."/>
            <person name="Pawlowski J."/>
            <person name="Sierra R."/>
            <person name="Euteneuer U."/>
            <person name="Pillet L."/>
            <person name="Moustafa A."/>
            <person name="Platzer M."/>
            <person name="Groth M."/>
            <person name="Szafranski K."/>
            <person name="Schliwa M."/>
        </authorList>
    </citation>
    <scope>NUCLEOTIDE SEQUENCE [LARGE SCALE GENOMIC DNA]</scope>
</reference>
<accession>X6P9A1</accession>
<gene>
    <name evidence="1" type="ORF">RFI_02878</name>
</gene>
<dbReference type="Proteomes" id="UP000023152">
    <property type="component" value="Unassembled WGS sequence"/>
</dbReference>
<protein>
    <submittedName>
        <fullName evidence="1">Uncharacterized protein</fullName>
    </submittedName>
</protein>
<organism evidence="1 2">
    <name type="scientific">Reticulomyxa filosa</name>
    <dbReference type="NCBI Taxonomy" id="46433"/>
    <lineage>
        <taxon>Eukaryota</taxon>
        <taxon>Sar</taxon>
        <taxon>Rhizaria</taxon>
        <taxon>Retaria</taxon>
        <taxon>Foraminifera</taxon>
        <taxon>Monothalamids</taxon>
        <taxon>Reticulomyxidae</taxon>
        <taxon>Reticulomyxa</taxon>
    </lineage>
</organism>
<dbReference type="AlphaFoldDB" id="X6P9A1"/>
<comment type="caution">
    <text evidence="1">The sequence shown here is derived from an EMBL/GenBank/DDBJ whole genome shotgun (WGS) entry which is preliminary data.</text>
</comment>